<reference evidence="6" key="1">
    <citation type="submission" date="2021-01" db="EMBL/GenBank/DDBJ databases">
        <authorList>
            <person name="Corre E."/>
            <person name="Pelletier E."/>
            <person name="Niang G."/>
            <person name="Scheremetjew M."/>
            <person name="Finn R."/>
            <person name="Kale V."/>
            <person name="Holt S."/>
            <person name="Cochrane G."/>
            <person name="Meng A."/>
            <person name="Brown T."/>
            <person name="Cohen L."/>
        </authorList>
    </citation>
    <scope>NUCLEOTIDE SEQUENCE</scope>
    <source>
        <strain evidence="6">CCMP2084</strain>
    </source>
</reference>
<evidence type="ECO:0000256" key="3">
    <source>
        <dbReference type="ARBA" id="ARBA00022448"/>
    </source>
</evidence>
<dbReference type="GO" id="GO:0005770">
    <property type="term" value="C:late endosome"/>
    <property type="evidence" value="ECO:0007669"/>
    <property type="project" value="TreeGrafter"/>
</dbReference>
<accession>A0A7S2U6Y6</accession>
<dbReference type="GO" id="GO:0042147">
    <property type="term" value="P:retrograde transport, endosome to Golgi"/>
    <property type="evidence" value="ECO:0007669"/>
    <property type="project" value="InterPro"/>
</dbReference>
<name>A0A7S2U6Y6_9STRA</name>
<comment type="similarity">
    <text evidence="2">Belongs to the VPS35 family.</text>
</comment>
<dbReference type="Gene3D" id="1.25.40.660">
    <property type="entry name" value="Vacuolar protein sorting-associated protein 35, helical subcomplex Vps35-C"/>
    <property type="match status" value="1"/>
</dbReference>
<proteinExistence type="inferred from homology"/>
<keyword evidence="5" id="KW-0472">Membrane</keyword>
<keyword evidence="3" id="KW-0813">Transport</keyword>
<dbReference type="PANTHER" id="PTHR11099:SF0">
    <property type="entry name" value="VACUOLAR PROTEIN SORTING-ASSOCIATED PROTEIN 35"/>
    <property type="match status" value="1"/>
</dbReference>
<organism evidence="6">
    <name type="scientific">Attheya septentrionalis</name>
    <dbReference type="NCBI Taxonomy" id="420275"/>
    <lineage>
        <taxon>Eukaryota</taxon>
        <taxon>Sar</taxon>
        <taxon>Stramenopiles</taxon>
        <taxon>Ochrophyta</taxon>
        <taxon>Bacillariophyta</taxon>
        <taxon>Coscinodiscophyceae</taxon>
        <taxon>Chaetocerotophycidae</taxon>
        <taxon>Chaetocerotales</taxon>
        <taxon>Attheyaceae</taxon>
        <taxon>Attheya</taxon>
    </lineage>
</organism>
<evidence type="ECO:0000256" key="4">
    <source>
        <dbReference type="ARBA" id="ARBA00022927"/>
    </source>
</evidence>
<gene>
    <name evidence="6" type="ORF">ASEP1449_LOCUS346</name>
</gene>
<dbReference type="GO" id="GO:0030906">
    <property type="term" value="C:retromer, cargo-selective complex"/>
    <property type="evidence" value="ECO:0007669"/>
    <property type="project" value="InterPro"/>
</dbReference>
<dbReference type="InterPro" id="IPR005378">
    <property type="entry name" value="Vps35"/>
</dbReference>
<dbReference type="PANTHER" id="PTHR11099">
    <property type="entry name" value="VACUOLAR SORTING PROTEIN 35"/>
    <property type="match status" value="1"/>
</dbReference>
<sequence>MKQYQQKQQNGKGEGTALILQMPGHDNTPASSKPLSFWLDEAAIDALEKLLSIPLESLALKVLELDHYSSLLMFLPWENRRHVSIIMLKALGDSGQALQDIDLIQELFAIIAPLLRDEDKGNDDGMKDDSSFMSGNHSELFGGASVASMSIADQSEIQGGRNNVPIIHLHEEQHLVAKLVHLLHHDDTDINFEMLTVARSHLSSGGPERLAYTMVPLAFAALRLLRRVLQLEFPATVQDNGDESGDAPAFAKSTDCRQVLGFLQQTVAMLGGSDTELAIKLFMQIAIASDNCGVLAKANGVSSHSSFSSLAYELMAQAFLLYEDEISDSKAQLRILVTIIGTMLACGNFSKDDYEALITKTAQYAAKLLKKPDQCKMVTLCSHLFYTGEHDDMSTYKKPQRVLECLQRALKIADACTMASPTNVHFFVDILDRYVFFFEKENPVITHKFISGLVALINEHMENIESMGRGSYDSSAIMAAQAQYRQILQHIHRKKADSEFAQRFGAINC</sequence>
<dbReference type="InterPro" id="IPR042491">
    <property type="entry name" value="Vps35_C"/>
</dbReference>
<dbReference type="GO" id="GO:0005829">
    <property type="term" value="C:cytosol"/>
    <property type="evidence" value="ECO:0007669"/>
    <property type="project" value="GOC"/>
</dbReference>
<keyword evidence="4" id="KW-0653">Protein transport</keyword>
<dbReference type="GO" id="GO:0006886">
    <property type="term" value="P:intracellular protein transport"/>
    <property type="evidence" value="ECO:0007669"/>
    <property type="project" value="TreeGrafter"/>
</dbReference>
<dbReference type="AlphaFoldDB" id="A0A7S2U6Y6"/>
<comment type="subcellular location">
    <subcellularLocation>
        <location evidence="1">Membrane</location>
        <topology evidence="1">Peripheral membrane protein</topology>
    </subcellularLocation>
</comment>
<protein>
    <submittedName>
        <fullName evidence="6">Uncharacterized protein</fullName>
    </submittedName>
</protein>
<evidence type="ECO:0000256" key="1">
    <source>
        <dbReference type="ARBA" id="ARBA00004170"/>
    </source>
</evidence>
<evidence type="ECO:0000256" key="5">
    <source>
        <dbReference type="ARBA" id="ARBA00023136"/>
    </source>
</evidence>
<dbReference type="EMBL" id="HBHQ01000549">
    <property type="protein sequence ID" value="CAD9808524.1"/>
    <property type="molecule type" value="Transcribed_RNA"/>
</dbReference>
<dbReference type="Pfam" id="PF03635">
    <property type="entry name" value="Vps35"/>
    <property type="match status" value="1"/>
</dbReference>
<evidence type="ECO:0000313" key="6">
    <source>
        <dbReference type="EMBL" id="CAD9808524.1"/>
    </source>
</evidence>
<evidence type="ECO:0000256" key="2">
    <source>
        <dbReference type="ARBA" id="ARBA00006536"/>
    </source>
</evidence>